<dbReference type="Gene3D" id="2.130.10.10">
    <property type="entry name" value="YVTN repeat-like/Quinoprotein amine dehydrogenase"/>
    <property type="match status" value="2"/>
</dbReference>
<dbReference type="RefSeq" id="WP_220640541.1">
    <property type="nucleotide sequence ID" value="NZ_CP080429.1"/>
</dbReference>
<dbReference type="Proteomes" id="UP000825381">
    <property type="component" value="Chromosome"/>
</dbReference>
<dbReference type="PANTHER" id="PTHR47199">
    <property type="entry name" value="PHOTOSYSTEM II STABILITY/ASSEMBLY FACTOR HCF136, CHLOROPLASTIC"/>
    <property type="match status" value="1"/>
</dbReference>
<evidence type="ECO:0000259" key="2">
    <source>
        <dbReference type="Pfam" id="PF18962"/>
    </source>
</evidence>
<dbReference type="PANTHER" id="PTHR47199:SF2">
    <property type="entry name" value="PHOTOSYSTEM II STABILITY_ASSEMBLY FACTOR HCF136, CHLOROPLASTIC"/>
    <property type="match status" value="1"/>
</dbReference>
<reference evidence="3 4" key="1">
    <citation type="submission" date="2021-07" db="EMBL/GenBank/DDBJ databases">
        <title>Flavobacterium WSW3-B6 sp.nov, isolated from seaweed.</title>
        <authorList>
            <person name="Muhammad N."/>
            <person name="Ho H."/>
            <person name="Lee Y.-J."/>
            <person name="Nguyen T."/>
            <person name="Ho J."/>
            <person name="Kim S.-G."/>
        </authorList>
    </citation>
    <scope>NUCLEOTIDE SEQUENCE [LARGE SCALE GENOMIC DNA]</scope>
    <source>
        <strain evidence="3 4">WSW3-B6</strain>
    </source>
</reference>
<accession>A0ABX8V5U4</accession>
<dbReference type="Pfam" id="PF18962">
    <property type="entry name" value="Por_Secre_tail"/>
    <property type="match status" value="1"/>
</dbReference>
<sequence>MKRLYILYIFLLLISFKTDAQWVQLPQEIPNMNSIYFIDVNIGYIGTKSIDDDLPKLFKTTNGGVNWTEIIVPETGNYTKITSIHFFDENKGFLTTDDPNTSLKTTDGGENWNVIYCGIEGAQGKAYFKNDGTGFYYTYDLTRSDDEGATWSPANFEYGGLGIHDIYFINNQGAIGYMIKDWGIFKTINNGETWTWLLATYESSGAPSIFFVDEEVGYHSGGGGIYKTVNGGETWQNTYVLGGTELYFINENIGFVISRNFMQNHPNDTILKTLDGGDNWQAMHTVDNPGNIEYIIDFNFPDSTTGYAIASDGYIYKLDVAAGIEDITNNTVAIYPIPAKNVLNINNVEELQNSKYQIVDFTGKTIIEGTITDRTINISKLAKGVYLLQIDNRKAIKFIKE</sequence>
<keyword evidence="1" id="KW-0732">Signal</keyword>
<evidence type="ECO:0000313" key="3">
    <source>
        <dbReference type="EMBL" id="QYJ68197.1"/>
    </source>
</evidence>
<protein>
    <submittedName>
        <fullName evidence="3">T9SS type A sorting domain-containing protein</fullName>
    </submittedName>
</protein>
<organism evidence="3 4">
    <name type="scientific">Flavobacterium litorale</name>
    <dbReference type="NCBI Taxonomy" id="2856519"/>
    <lineage>
        <taxon>Bacteria</taxon>
        <taxon>Pseudomonadati</taxon>
        <taxon>Bacteroidota</taxon>
        <taxon>Flavobacteriia</taxon>
        <taxon>Flavobacteriales</taxon>
        <taxon>Flavobacteriaceae</taxon>
        <taxon>Flavobacterium</taxon>
    </lineage>
</organism>
<dbReference type="InterPro" id="IPR015943">
    <property type="entry name" value="WD40/YVTN_repeat-like_dom_sf"/>
</dbReference>
<keyword evidence="4" id="KW-1185">Reference proteome</keyword>
<dbReference type="SUPFAM" id="SSF110296">
    <property type="entry name" value="Oligoxyloglucan reducing end-specific cellobiohydrolase"/>
    <property type="match status" value="2"/>
</dbReference>
<dbReference type="InterPro" id="IPR026444">
    <property type="entry name" value="Secre_tail"/>
</dbReference>
<evidence type="ECO:0000256" key="1">
    <source>
        <dbReference type="ARBA" id="ARBA00022729"/>
    </source>
</evidence>
<proteinExistence type="predicted"/>
<dbReference type="EMBL" id="CP080429">
    <property type="protein sequence ID" value="QYJ68197.1"/>
    <property type="molecule type" value="Genomic_DNA"/>
</dbReference>
<name>A0ABX8V5U4_9FLAO</name>
<gene>
    <name evidence="3" type="ORF">K1I41_11815</name>
</gene>
<feature type="domain" description="Secretion system C-terminal sorting" evidence="2">
    <location>
        <begin position="334"/>
        <end position="395"/>
    </location>
</feature>
<dbReference type="NCBIfam" id="TIGR04183">
    <property type="entry name" value="Por_Secre_tail"/>
    <property type="match status" value="1"/>
</dbReference>
<evidence type="ECO:0000313" key="4">
    <source>
        <dbReference type="Proteomes" id="UP000825381"/>
    </source>
</evidence>